<dbReference type="EMBL" id="FOMJ01000007">
    <property type="protein sequence ID" value="SFD67870.1"/>
    <property type="molecule type" value="Genomic_DNA"/>
</dbReference>
<keyword evidence="2" id="KW-1185">Reference proteome</keyword>
<dbReference type="OrthoDB" id="6388191at2"/>
<organism evidence="1 2">
    <name type="scientific">Thiohalospira halophila DSM 15071</name>
    <dbReference type="NCBI Taxonomy" id="1123397"/>
    <lineage>
        <taxon>Bacteria</taxon>
        <taxon>Pseudomonadati</taxon>
        <taxon>Pseudomonadota</taxon>
        <taxon>Gammaproteobacteria</taxon>
        <taxon>Thiohalospirales</taxon>
        <taxon>Thiohalospiraceae</taxon>
        <taxon>Thiohalospira</taxon>
    </lineage>
</organism>
<proteinExistence type="predicted"/>
<dbReference type="AlphaFoldDB" id="A0A1I1UIV6"/>
<dbReference type="Proteomes" id="UP000198611">
    <property type="component" value="Unassembled WGS sequence"/>
</dbReference>
<dbReference type="RefSeq" id="WP_093428724.1">
    <property type="nucleotide sequence ID" value="NZ_FOMJ01000007.1"/>
</dbReference>
<name>A0A1I1UIV6_9GAMM</name>
<dbReference type="STRING" id="1123397.SAMN05660831_02090"/>
<sequence>MATLDVFNSDAFSVRSLTASVNETPAVPGRIGALGLFESDGITTTTAQVEKRKDGLGLVPAGQRGSAATHGSAPKRQMIPVNTTHLPQRDTIMADEIANMRAFGEESEEEMVERYVRSRQASLRRNLDATIEYQRASAIQGKILDSDGAVLVDLLSDFDVEQTTQDIKLSDSTTKVRTKVLEAKRKAEKVLGGSPISGWRVLCGYEFFDAFISHSDVESAYERWNQGEMLRNDPRNAFPFGGVQWEEYNHTVGERSYVPKGEAYLVPEGVPGMFITRFAPADYVDSVGTVGLPMYSSIERLPHGKGVDLEVQSNPISLCTRPDAVVKITKS</sequence>
<accession>A0A1I1UIV6</accession>
<gene>
    <name evidence="1" type="ORF">SAMN05660831_02090</name>
</gene>
<protein>
    <submittedName>
        <fullName evidence="1">Phage major capsid protein E</fullName>
    </submittedName>
</protein>
<dbReference type="InterPro" id="IPR005564">
    <property type="entry name" value="Major_capsid_GpE"/>
</dbReference>
<dbReference type="Pfam" id="PF03864">
    <property type="entry name" value="Phage_cap_E"/>
    <property type="match status" value="1"/>
</dbReference>
<reference evidence="1 2" key="1">
    <citation type="submission" date="2016-10" db="EMBL/GenBank/DDBJ databases">
        <authorList>
            <person name="de Groot N.N."/>
        </authorList>
    </citation>
    <scope>NUCLEOTIDE SEQUENCE [LARGE SCALE GENOMIC DNA]</scope>
    <source>
        <strain evidence="1 2">HL3</strain>
    </source>
</reference>
<evidence type="ECO:0000313" key="1">
    <source>
        <dbReference type="EMBL" id="SFD67870.1"/>
    </source>
</evidence>
<evidence type="ECO:0000313" key="2">
    <source>
        <dbReference type="Proteomes" id="UP000198611"/>
    </source>
</evidence>